<gene>
    <name evidence="2" type="primary">LOC123611967</name>
</gene>
<protein>
    <submittedName>
        <fullName evidence="2">Uncharacterized protein LOC123611967</fullName>
    </submittedName>
</protein>
<dbReference type="AlphaFoldDB" id="A0A9W3H6K9"/>
<reference evidence="2" key="1">
    <citation type="submission" date="2025-08" db="UniProtKB">
        <authorList>
            <consortium name="RefSeq"/>
        </authorList>
    </citation>
    <scope>IDENTIFICATION</scope>
    <source>
        <tissue evidence="2">Blood</tissue>
    </source>
</reference>
<accession>A0A9W3H6K9</accession>
<dbReference type="RefSeq" id="XP_045360588.1">
    <property type="nucleotide sequence ID" value="XM_045504632.1"/>
</dbReference>
<proteinExistence type="predicted"/>
<feature type="compositionally biased region" description="Basic and acidic residues" evidence="1">
    <location>
        <begin position="286"/>
        <end position="296"/>
    </location>
</feature>
<evidence type="ECO:0000256" key="1">
    <source>
        <dbReference type="SAM" id="MobiDB-lite"/>
    </source>
</evidence>
<evidence type="ECO:0000313" key="2">
    <source>
        <dbReference type="RefSeq" id="XP_045360588.1"/>
    </source>
</evidence>
<name>A0A9W3H6K9_CAMBA</name>
<feature type="region of interest" description="Disordered" evidence="1">
    <location>
        <begin position="1"/>
        <end position="34"/>
    </location>
</feature>
<feature type="region of interest" description="Disordered" evidence="1">
    <location>
        <begin position="268"/>
        <end position="321"/>
    </location>
</feature>
<organism evidence="2">
    <name type="scientific">Camelus bactrianus</name>
    <name type="common">Bactrian camel</name>
    <dbReference type="NCBI Taxonomy" id="9837"/>
    <lineage>
        <taxon>Eukaryota</taxon>
        <taxon>Metazoa</taxon>
        <taxon>Chordata</taxon>
        <taxon>Craniata</taxon>
        <taxon>Vertebrata</taxon>
        <taxon>Euteleostomi</taxon>
        <taxon>Mammalia</taxon>
        <taxon>Eutheria</taxon>
        <taxon>Laurasiatheria</taxon>
        <taxon>Artiodactyla</taxon>
        <taxon>Tylopoda</taxon>
        <taxon>Camelidae</taxon>
        <taxon>Camelus</taxon>
    </lineage>
</organism>
<sequence>MAPGDQTRAASTGQAFRPLQDGDRRTHPAKSSRGLRFEAGLGWARALAHESHQAGSCPTTLGRGRHCPQSLATHKSLLRNASSEKNKKGPAVHVGIPSRQGLWNSAFLMEGRAFVLISPQFVLSVTPDFLLHSLLGPKVLSCLRTKRAACCRGGSSRSPRAQGIPRDLEALCQDRGQRPNTLSLLCPRLQYQSPADSATQTPDHALSSGGWKPTVKFPVGLFLVPQRPGRSSVPYGHSFQSKSDYGQPGGQALKPCGVRLSMCVPEGPQEPLEAVTSPSPWSSAPGKERFCCRSDPRGSTSQRPCRWRSGLRDSGRGPGSA</sequence>